<dbReference type="EMBL" id="BLJN01000004">
    <property type="protein sequence ID" value="GFE81908.1"/>
    <property type="molecule type" value="Genomic_DNA"/>
</dbReference>
<keyword evidence="2" id="KW-1003">Cell membrane</keyword>
<feature type="transmembrane region" description="Helical" evidence="6">
    <location>
        <begin position="289"/>
        <end position="313"/>
    </location>
</feature>
<keyword evidence="5 6" id="KW-0472">Membrane</keyword>
<comment type="subcellular location">
    <subcellularLocation>
        <location evidence="1">Cell membrane</location>
        <topology evidence="1">Multi-pass membrane protein</topology>
    </subcellularLocation>
</comment>
<keyword evidence="3 6" id="KW-0812">Transmembrane</keyword>
<dbReference type="Pfam" id="PF00482">
    <property type="entry name" value="T2SSF"/>
    <property type="match status" value="1"/>
</dbReference>
<dbReference type="RefSeq" id="WP_161813599.1">
    <property type="nucleotide sequence ID" value="NZ_BLJN01000004.1"/>
</dbReference>
<feature type="transmembrane region" description="Helical" evidence="6">
    <location>
        <begin position="20"/>
        <end position="45"/>
    </location>
</feature>
<dbReference type="Proteomes" id="UP000445000">
    <property type="component" value="Unassembled WGS sequence"/>
</dbReference>
<feature type="transmembrane region" description="Helical" evidence="6">
    <location>
        <begin position="139"/>
        <end position="158"/>
    </location>
</feature>
<accession>A0A829YGI3</accession>
<evidence type="ECO:0000313" key="8">
    <source>
        <dbReference type="EMBL" id="GFE81908.1"/>
    </source>
</evidence>
<keyword evidence="4 6" id="KW-1133">Transmembrane helix</keyword>
<dbReference type="AlphaFoldDB" id="A0A829YGI3"/>
<comment type="caution">
    <text evidence="8">The sequence shown here is derived from an EMBL/GenBank/DDBJ whole genome shotgun (WGS) entry which is preliminary data.</text>
</comment>
<dbReference type="PANTHER" id="PTHR35007">
    <property type="entry name" value="INTEGRAL MEMBRANE PROTEIN-RELATED"/>
    <property type="match status" value="1"/>
</dbReference>
<feature type="transmembrane region" description="Helical" evidence="6">
    <location>
        <begin position="108"/>
        <end position="127"/>
    </location>
</feature>
<dbReference type="GO" id="GO:0005886">
    <property type="term" value="C:plasma membrane"/>
    <property type="evidence" value="ECO:0007669"/>
    <property type="project" value="UniProtKB-SubCell"/>
</dbReference>
<evidence type="ECO:0000259" key="7">
    <source>
        <dbReference type="Pfam" id="PF00482"/>
    </source>
</evidence>
<evidence type="ECO:0000256" key="3">
    <source>
        <dbReference type="ARBA" id="ARBA00022692"/>
    </source>
</evidence>
<proteinExistence type="predicted"/>
<evidence type="ECO:0000256" key="6">
    <source>
        <dbReference type="SAM" id="Phobius"/>
    </source>
</evidence>
<dbReference type="PANTHER" id="PTHR35007:SF2">
    <property type="entry name" value="PILUS ASSEMBLE PROTEIN"/>
    <property type="match status" value="1"/>
</dbReference>
<evidence type="ECO:0000256" key="4">
    <source>
        <dbReference type="ARBA" id="ARBA00022989"/>
    </source>
</evidence>
<evidence type="ECO:0000313" key="9">
    <source>
        <dbReference type="Proteomes" id="UP000445000"/>
    </source>
</evidence>
<evidence type="ECO:0000256" key="1">
    <source>
        <dbReference type="ARBA" id="ARBA00004651"/>
    </source>
</evidence>
<dbReference type="InterPro" id="IPR018076">
    <property type="entry name" value="T2SS_GspF_dom"/>
</dbReference>
<reference evidence="9" key="1">
    <citation type="submission" date="2020-01" db="EMBL/GenBank/DDBJ databases">
        <title>'Steroidobacter agaridevorans' sp. nov., agar-degrading bacteria isolated from rhizosphere soils.</title>
        <authorList>
            <person name="Ikenaga M."/>
            <person name="Kataoka M."/>
            <person name="Murouchi A."/>
            <person name="Katsuragi S."/>
            <person name="Sakai M."/>
        </authorList>
    </citation>
    <scope>NUCLEOTIDE SEQUENCE [LARGE SCALE GENOMIC DNA]</scope>
    <source>
        <strain evidence="9">YU21-B</strain>
    </source>
</reference>
<evidence type="ECO:0000256" key="2">
    <source>
        <dbReference type="ARBA" id="ARBA00022475"/>
    </source>
</evidence>
<keyword evidence="9" id="KW-1185">Reference proteome</keyword>
<sequence>MDAVMIALQDFLGDSGGTGILLIALAAAAAFALTMGLSAFVVGLLDPVRRRLGQLGSANGERPSMATSMAANLSNVAALVAPRSNRERQRVERLLIHAGYRSANARTLYYGTKALAIIVLPLAVLLASPLLPKISTNQLMLMAGGAGYFGWIACSAWLDRQVSKRQRALRVGFPDALDLLVVCVESGLGLAPALARVADELAVSHPALADELTLVNAEMRAGVERGTALKNLAERTGLDDIRGMTALLVQTMRFGTSIADALRVYSEEFRDKRTQAAEEQAAKIGTKMIFPLVLFLFPSFFLVVVGPAIIGLIDVFSQLGK</sequence>
<protein>
    <submittedName>
        <fullName evidence="8">Pilus assembly protein TadC</fullName>
    </submittedName>
</protein>
<organism evidence="8 9">
    <name type="scientific">Steroidobacter agaridevorans</name>
    <dbReference type="NCBI Taxonomy" id="2695856"/>
    <lineage>
        <taxon>Bacteria</taxon>
        <taxon>Pseudomonadati</taxon>
        <taxon>Pseudomonadota</taxon>
        <taxon>Gammaproteobacteria</taxon>
        <taxon>Steroidobacterales</taxon>
        <taxon>Steroidobacteraceae</taxon>
        <taxon>Steroidobacter</taxon>
    </lineage>
</organism>
<evidence type="ECO:0000256" key="5">
    <source>
        <dbReference type="ARBA" id="ARBA00023136"/>
    </source>
</evidence>
<name>A0A829YGI3_9GAMM</name>
<gene>
    <name evidence="8" type="ORF">GCM10011487_39080</name>
</gene>
<feature type="domain" description="Type II secretion system protein GspF" evidence="7">
    <location>
        <begin position="177"/>
        <end position="305"/>
    </location>
</feature>